<dbReference type="SUPFAM" id="SSF49899">
    <property type="entry name" value="Concanavalin A-like lectins/glucanases"/>
    <property type="match status" value="1"/>
</dbReference>
<comment type="caution">
    <text evidence="1">The sequence shown here is derived from an EMBL/GenBank/DDBJ whole genome shotgun (WGS) entry which is preliminary data.</text>
</comment>
<organism evidence="1">
    <name type="scientific">marine sediment metagenome</name>
    <dbReference type="NCBI Taxonomy" id="412755"/>
    <lineage>
        <taxon>unclassified sequences</taxon>
        <taxon>metagenomes</taxon>
        <taxon>ecological metagenomes</taxon>
    </lineage>
</organism>
<dbReference type="EMBL" id="LAZR01035446">
    <property type="protein sequence ID" value="KKL27492.1"/>
    <property type="molecule type" value="Genomic_DNA"/>
</dbReference>
<sequence length="213" mass="23073">IYGEGDSASNNSALVYAIRGDQAENYINYLNRDSGGTNNAQFNSNGSGNDYADGNWHLGVAALRSKSATDMTHWVDGEDVTITDASTGAPGASTIDRVRIGTVPRGTPIEYYDEDLGYIATFNRALTQAEAQQLTADPWGWLTPAASRFQGFRPRVTVAAQLADTFVFAEQVLTGDIPTRSLTDSFTFADQLNTALLTPHSHIMIYQIGEEIP</sequence>
<gene>
    <name evidence="1" type="ORF">LCGC14_2384600</name>
</gene>
<accession>A0A0F9CM28</accession>
<reference evidence="1" key="1">
    <citation type="journal article" date="2015" name="Nature">
        <title>Complex archaea that bridge the gap between prokaryotes and eukaryotes.</title>
        <authorList>
            <person name="Spang A."/>
            <person name="Saw J.H."/>
            <person name="Jorgensen S.L."/>
            <person name="Zaremba-Niedzwiedzka K."/>
            <person name="Martijn J."/>
            <person name="Lind A.E."/>
            <person name="van Eijk R."/>
            <person name="Schleper C."/>
            <person name="Guy L."/>
            <person name="Ettema T.J."/>
        </authorList>
    </citation>
    <scope>NUCLEOTIDE SEQUENCE</scope>
</reference>
<feature type="non-terminal residue" evidence="1">
    <location>
        <position position="1"/>
    </location>
</feature>
<evidence type="ECO:0000313" key="1">
    <source>
        <dbReference type="EMBL" id="KKL27492.1"/>
    </source>
</evidence>
<name>A0A0F9CM28_9ZZZZ</name>
<proteinExistence type="predicted"/>
<dbReference type="AlphaFoldDB" id="A0A0F9CM28"/>
<protein>
    <submittedName>
        <fullName evidence="1">Uncharacterized protein</fullName>
    </submittedName>
</protein>
<dbReference type="Gene3D" id="2.60.120.200">
    <property type="match status" value="1"/>
</dbReference>
<dbReference type="InterPro" id="IPR013320">
    <property type="entry name" value="ConA-like_dom_sf"/>
</dbReference>